<evidence type="ECO:0000256" key="1">
    <source>
        <dbReference type="SAM" id="Phobius"/>
    </source>
</evidence>
<gene>
    <name evidence="2" type="ORF">LSALG_LOCUS25406</name>
</gene>
<dbReference type="EMBL" id="OX465081">
    <property type="protein sequence ID" value="CAI9285966.1"/>
    <property type="molecule type" value="Genomic_DNA"/>
</dbReference>
<reference evidence="2" key="1">
    <citation type="submission" date="2023-04" db="EMBL/GenBank/DDBJ databases">
        <authorList>
            <person name="Vijverberg K."/>
            <person name="Xiong W."/>
            <person name="Schranz E."/>
        </authorList>
    </citation>
    <scope>NUCLEOTIDE SEQUENCE</scope>
</reference>
<evidence type="ECO:0000313" key="2">
    <source>
        <dbReference type="EMBL" id="CAI9285966.1"/>
    </source>
</evidence>
<keyword evidence="3" id="KW-1185">Reference proteome</keyword>
<keyword evidence="1" id="KW-1133">Transmembrane helix</keyword>
<evidence type="ECO:0000313" key="3">
    <source>
        <dbReference type="Proteomes" id="UP001177003"/>
    </source>
</evidence>
<keyword evidence="1" id="KW-0812">Transmembrane</keyword>
<dbReference type="AlphaFoldDB" id="A0AA35Z4W9"/>
<name>A0AA35Z4W9_LACSI</name>
<feature type="transmembrane region" description="Helical" evidence="1">
    <location>
        <begin position="75"/>
        <end position="99"/>
    </location>
</feature>
<dbReference type="Proteomes" id="UP001177003">
    <property type="component" value="Chromosome 5"/>
</dbReference>
<proteinExistence type="predicted"/>
<sequence length="102" mass="11768">MSAPPHPSRDLINSQDFLNLNDLHSIVCDNRDEITTNQIKMLRLEDQLIQDFILCRVDHISLEHKQENHDKKFKAIVVVMGVVKVAMLRMMVVGLKFVMKLG</sequence>
<organism evidence="2 3">
    <name type="scientific">Lactuca saligna</name>
    <name type="common">Willowleaf lettuce</name>
    <dbReference type="NCBI Taxonomy" id="75948"/>
    <lineage>
        <taxon>Eukaryota</taxon>
        <taxon>Viridiplantae</taxon>
        <taxon>Streptophyta</taxon>
        <taxon>Embryophyta</taxon>
        <taxon>Tracheophyta</taxon>
        <taxon>Spermatophyta</taxon>
        <taxon>Magnoliopsida</taxon>
        <taxon>eudicotyledons</taxon>
        <taxon>Gunneridae</taxon>
        <taxon>Pentapetalae</taxon>
        <taxon>asterids</taxon>
        <taxon>campanulids</taxon>
        <taxon>Asterales</taxon>
        <taxon>Asteraceae</taxon>
        <taxon>Cichorioideae</taxon>
        <taxon>Cichorieae</taxon>
        <taxon>Lactucinae</taxon>
        <taxon>Lactuca</taxon>
    </lineage>
</organism>
<protein>
    <submittedName>
        <fullName evidence="2">Uncharacterized protein</fullName>
    </submittedName>
</protein>
<accession>A0AA35Z4W9</accession>
<keyword evidence="1" id="KW-0472">Membrane</keyword>